<evidence type="ECO:0000313" key="1">
    <source>
        <dbReference type="EMBL" id="MBL6277216.1"/>
    </source>
</evidence>
<proteinExistence type="predicted"/>
<comment type="caution">
    <text evidence="1">The sequence shown here is derived from an EMBL/GenBank/DDBJ whole genome shotgun (WGS) entry which is preliminary data.</text>
</comment>
<organism evidence="1 2">
    <name type="scientific">Micromonospora fiedleri</name>
    <dbReference type="NCBI Taxonomy" id="1157498"/>
    <lineage>
        <taxon>Bacteria</taxon>
        <taxon>Bacillati</taxon>
        <taxon>Actinomycetota</taxon>
        <taxon>Actinomycetes</taxon>
        <taxon>Micromonosporales</taxon>
        <taxon>Micromonosporaceae</taxon>
        <taxon>Micromonospora</taxon>
    </lineage>
</organism>
<dbReference type="EMBL" id="JAETXL010000004">
    <property type="protein sequence ID" value="MBL6277216.1"/>
    <property type="molecule type" value="Genomic_DNA"/>
</dbReference>
<dbReference type="InterPro" id="IPR038461">
    <property type="entry name" value="Schlafen_AlbA_2_dom_sf"/>
</dbReference>
<name>A0ABS1ULJ2_9ACTN</name>
<accession>A0ABS1ULJ2</accession>
<dbReference type="RefSeq" id="WP_203221891.1">
    <property type="nucleotide sequence ID" value="NZ_JAETXL010000004.1"/>
</dbReference>
<dbReference type="Proteomes" id="UP000661193">
    <property type="component" value="Unassembled WGS sequence"/>
</dbReference>
<protein>
    <recommendedName>
        <fullName evidence="3">DNA-binding domain-containing protein</fullName>
    </recommendedName>
</protein>
<evidence type="ECO:0008006" key="3">
    <source>
        <dbReference type="Google" id="ProtNLM"/>
    </source>
</evidence>
<keyword evidence="2" id="KW-1185">Reference proteome</keyword>
<reference evidence="1 2" key="1">
    <citation type="submission" date="2021-01" db="EMBL/GenBank/DDBJ databases">
        <title>Genome sequencing of Micromonospora fiedleri MG-37.</title>
        <authorList>
            <person name="Moreland P.E.J."/>
            <person name="Stach J.E.M."/>
        </authorList>
    </citation>
    <scope>NUCLEOTIDE SEQUENCE [LARGE SCALE GENOMIC DNA]</scope>
    <source>
        <strain evidence="1 2">MG-37</strain>
    </source>
</reference>
<dbReference type="Gene3D" id="3.30.950.30">
    <property type="entry name" value="Schlafen, AAA domain"/>
    <property type="match status" value="1"/>
</dbReference>
<gene>
    <name evidence="1" type="ORF">JMF97_13715</name>
</gene>
<evidence type="ECO:0000313" key="2">
    <source>
        <dbReference type="Proteomes" id="UP000661193"/>
    </source>
</evidence>
<sequence>MTGTVVWDKNKNALLTPNAMIAPYHQANHEFYCDFEDARQIALSDLADAFREIDKTVPYSPQGEISLTVTSHYDHQNSWRPFSYRLDTFSFWEQWGLILDCEYSFPASDQETWTVTAIGPLLAANGGELLKVNWHKDGGDGPYVQLKARFPLSCTVGQMVALSAIFESLISNDSIAPSSPGGAFALVVSGMPDALLGQPESRWLEVKRKGYGLENDRQKHELAVDLAALANCDDGGLIVIGLSTSKGAGGQDIISAANGCAVGSLIVDQYSEVAKNRVVPAIEGLDIRVIGHKGKHFLAALIPPQPEQFKPFLVRGGILNGDRVSGAAFTIPHRVGSEKWNVSAEAVHSQLVAARIALRKGQPMSDA</sequence>